<evidence type="ECO:0000259" key="3">
    <source>
        <dbReference type="Pfam" id="PF01571"/>
    </source>
</evidence>
<evidence type="ECO:0000256" key="2">
    <source>
        <dbReference type="PIRSR" id="PIRSR006487-1"/>
    </source>
</evidence>
<accession>A0A520MDP4</accession>
<organism evidence="5 6">
    <name type="scientific">SAR92 clade bacterium</name>
    <dbReference type="NCBI Taxonomy" id="2315479"/>
    <lineage>
        <taxon>Bacteria</taxon>
        <taxon>Pseudomonadati</taxon>
        <taxon>Pseudomonadota</taxon>
        <taxon>Gammaproteobacteria</taxon>
        <taxon>Cellvibrionales</taxon>
        <taxon>Porticoccaceae</taxon>
        <taxon>SAR92 clade</taxon>
    </lineage>
</organism>
<evidence type="ECO:0000313" key="5">
    <source>
        <dbReference type="EMBL" id="RZO19356.1"/>
    </source>
</evidence>
<dbReference type="GO" id="GO:0005829">
    <property type="term" value="C:cytosol"/>
    <property type="evidence" value="ECO:0007669"/>
    <property type="project" value="TreeGrafter"/>
</dbReference>
<sequence length="381" mass="42251">MSEENENASISFGARVRKSPFFDSTRRDGAKAFSVYNHMYMPTAYAGTASEYESLVNDVTMWDVSVERQIEINGPDAYEFVRLLTPRNLSKCEIGHCLYIILTDQNGCIVNDAVLLRLKPDQFWISPGDGDVLLWIQGVAINSGYDVNIFEPDVSPLQLGGPKAPMLIDKLFDGEHNDLRFYRARETSLNGIPLVIGRTGWSGEVSYELYLRDGKQGNVLWDLVKQAGLEFNIAPAAPNTIRSIEGGLLSYVSDITRDDSPYTIGLDRLVDVDQDIDFIGKAALKKIKEAGPARKLVGIEIQGDPITLPPENPWPVFHGEKNVGHVSRCIFSPRLGKNIGFANVPTEISSPETTVTVKASNGDLTAKVCEFPWIKAERIKR</sequence>
<dbReference type="InterPro" id="IPR006222">
    <property type="entry name" value="GCVT_N"/>
</dbReference>
<dbReference type="PANTHER" id="PTHR43757:SF2">
    <property type="entry name" value="AMINOMETHYLTRANSFERASE, MITOCHONDRIAL"/>
    <property type="match status" value="1"/>
</dbReference>
<dbReference type="AlphaFoldDB" id="A0A520MDP4"/>
<dbReference type="Pfam" id="PF01571">
    <property type="entry name" value="GCV_T"/>
    <property type="match status" value="1"/>
</dbReference>
<protein>
    <submittedName>
        <fullName evidence="5">Glycine cleavage system protein T</fullName>
    </submittedName>
</protein>
<reference evidence="5 6" key="1">
    <citation type="submission" date="2019-02" db="EMBL/GenBank/DDBJ databases">
        <title>Prokaryotic population dynamics and viral predation in marine succession experiment using metagenomics: the confinement effect.</title>
        <authorList>
            <person name="Haro-Moreno J.M."/>
            <person name="Rodriguez-Valera F."/>
            <person name="Lopez-Perez M."/>
        </authorList>
    </citation>
    <scope>NUCLEOTIDE SEQUENCE [LARGE SCALE GENOMIC DNA]</scope>
    <source>
        <strain evidence="5">MED-G170</strain>
    </source>
</reference>
<dbReference type="InterPro" id="IPR027266">
    <property type="entry name" value="TrmE/GcvT-like"/>
</dbReference>
<dbReference type="SUPFAM" id="SSF101790">
    <property type="entry name" value="Aminomethyltransferase beta-barrel domain"/>
    <property type="match status" value="1"/>
</dbReference>
<feature type="domain" description="GCVT N-terminal" evidence="3">
    <location>
        <begin position="22"/>
        <end position="273"/>
    </location>
</feature>
<name>A0A520MDP4_9GAMM</name>
<gene>
    <name evidence="5" type="ORF">EVB03_08255</name>
</gene>
<dbReference type="SUPFAM" id="SSF103025">
    <property type="entry name" value="Folate-binding domain"/>
    <property type="match status" value="1"/>
</dbReference>
<dbReference type="Proteomes" id="UP000315889">
    <property type="component" value="Unassembled WGS sequence"/>
</dbReference>
<comment type="caution">
    <text evidence="5">The sequence shown here is derived from an EMBL/GenBank/DDBJ whole genome shotgun (WGS) entry which is preliminary data.</text>
</comment>
<evidence type="ECO:0000313" key="6">
    <source>
        <dbReference type="Proteomes" id="UP000315889"/>
    </source>
</evidence>
<feature type="binding site" evidence="2">
    <location>
        <position position="208"/>
    </location>
    <ligand>
        <name>substrate</name>
    </ligand>
</feature>
<evidence type="ECO:0000256" key="1">
    <source>
        <dbReference type="ARBA" id="ARBA00022576"/>
    </source>
</evidence>
<dbReference type="InterPro" id="IPR029043">
    <property type="entry name" value="GcvT/YgfZ_C"/>
</dbReference>
<dbReference type="GO" id="GO:0008483">
    <property type="term" value="F:transaminase activity"/>
    <property type="evidence" value="ECO:0007669"/>
    <property type="project" value="UniProtKB-KW"/>
</dbReference>
<dbReference type="InterPro" id="IPR028896">
    <property type="entry name" value="GcvT/YgfZ/DmdA"/>
</dbReference>
<dbReference type="EMBL" id="SHBP01000013">
    <property type="protein sequence ID" value="RZO19356.1"/>
    <property type="molecule type" value="Genomic_DNA"/>
</dbReference>
<keyword evidence="1" id="KW-0808">Transferase</keyword>
<dbReference type="PANTHER" id="PTHR43757">
    <property type="entry name" value="AMINOMETHYLTRANSFERASE"/>
    <property type="match status" value="1"/>
</dbReference>
<evidence type="ECO:0000259" key="4">
    <source>
        <dbReference type="Pfam" id="PF08669"/>
    </source>
</evidence>
<feature type="domain" description="Aminomethyltransferase C-terminal" evidence="4">
    <location>
        <begin position="294"/>
        <end position="374"/>
    </location>
</feature>
<dbReference type="PIRSF" id="PIRSF006487">
    <property type="entry name" value="GcvT"/>
    <property type="match status" value="1"/>
</dbReference>
<dbReference type="Gene3D" id="3.30.1360.120">
    <property type="entry name" value="Probable tRNA modification gtpase trme, domain 1"/>
    <property type="match status" value="1"/>
</dbReference>
<keyword evidence="1" id="KW-0032">Aminotransferase</keyword>
<proteinExistence type="predicted"/>
<dbReference type="Pfam" id="PF08669">
    <property type="entry name" value="GCV_T_C"/>
    <property type="match status" value="1"/>
</dbReference>
<dbReference type="InterPro" id="IPR013977">
    <property type="entry name" value="GcvT_C"/>
</dbReference>